<feature type="domain" description="PAS" evidence="7">
    <location>
        <begin position="633"/>
        <end position="710"/>
    </location>
</feature>
<dbReference type="InterPro" id="IPR003594">
    <property type="entry name" value="HATPase_dom"/>
</dbReference>
<dbReference type="InterPro" id="IPR000700">
    <property type="entry name" value="PAS-assoc_C"/>
</dbReference>
<dbReference type="InterPro" id="IPR052162">
    <property type="entry name" value="Sensor_kinase/Photoreceptor"/>
</dbReference>
<dbReference type="Gene3D" id="1.10.287.130">
    <property type="match status" value="1"/>
</dbReference>
<dbReference type="SUPFAM" id="SSF55874">
    <property type="entry name" value="ATPase domain of HSP90 chaperone/DNA topoisomerase II/histidine kinase"/>
    <property type="match status" value="1"/>
</dbReference>
<evidence type="ECO:0000256" key="3">
    <source>
        <dbReference type="ARBA" id="ARBA00022553"/>
    </source>
</evidence>
<dbReference type="InterPro" id="IPR013655">
    <property type="entry name" value="PAS_fold_3"/>
</dbReference>
<dbReference type="Pfam" id="PF08447">
    <property type="entry name" value="PAS_3"/>
    <property type="match status" value="6"/>
</dbReference>
<keyword evidence="3" id="KW-0597">Phosphoprotein</keyword>
<dbReference type="SMART" id="SM00387">
    <property type="entry name" value="HATPase_c"/>
    <property type="match status" value="1"/>
</dbReference>
<dbReference type="InterPro" id="IPR001610">
    <property type="entry name" value="PAC"/>
</dbReference>
<dbReference type="InterPro" id="IPR003661">
    <property type="entry name" value="HisK_dim/P_dom"/>
</dbReference>
<dbReference type="SMART" id="SM00086">
    <property type="entry name" value="PAC"/>
    <property type="match status" value="6"/>
</dbReference>
<dbReference type="EC" id="2.7.13.3" evidence="2"/>
<dbReference type="AlphaFoldDB" id="A0A7Y6URP6"/>
<gene>
    <name evidence="9" type="ORF">HT585_30940</name>
</gene>
<dbReference type="PROSITE" id="PS50109">
    <property type="entry name" value="HIS_KIN"/>
    <property type="match status" value="1"/>
</dbReference>
<dbReference type="EMBL" id="JABWDU010000016">
    <property type="protein sequence ID" value="NVD43289.1"/>
    <property type="molecule type" value="Genomic_DNA"/>
</dbReference>
<dbReference type="InterPro" id="IPR035965">
    <property type="entry name" value="PAS-like_dom_sf"/>
</dbReference>
<evidence type="ECO:0000259" key="6">
    <source>
        <dbReference type="PROSITE" id="PS50109"/>
    </source>
</evidence>
<dbReference type="Gene3D" id="3.30.565.10">
    <property type="entry name" value="Histidine kinase-like ATPase, C-terminal domain"/>
    <property type="match status" value="1"/>
</dbReference>
<dbReference type="InterPro" id="IPR036097">
    <property type="entry name" value="HisK_dim/P_sf"/>
</dbReference>
<proteinExistence type="predicted"/>
<dbReference type="SUPFAM" id="SSF47384">
    <property type="entry name" value="Homodimeric domain of signal transducing histidine kinase"/>
    <property type="match status" value="1"/>
</dbReference>
<dbReference type="RefSeq" id="WP_176356609.1">
    <property type="nucleotide sequence ID" value="NZ_JABWDU010000016.1"/>
</dbReference>
<comment type="caution">
    <text evidence="9">The sequence shown here is derived from an EMBL/GenBank/DDBJ whole genome shotgun (WGS) entry which is preliminary data.</text>
</comment>
<evidence type="ECO:0000313" key="10">
    <source>
        <dbReference type="Proteomes" id="UP000520198"/>
    </source>
</evidence>
<feature type="domain" description="PAC" evidence="8">
    <location>
        <begin position="713"/>
        <end position="765"/>
    </location>
</feature>
<feature type="domain" description="PAC" evidence="8">
    <location>
        <begin position="313"/>
        <end position="365"/>
    </location>
</feature>
<feature type="domain" description="PAS" evidence="7">
    <location>
        <begin position="366"/>
        <end position="444"/>
    </location>
</feature>
<keyword evidence="4" id="KW-0808">Transferase</keyword>
<evidence type="ECO:0000256" key="2">
    <source>
        <dbReference type="ARBA" id="ARBA00012438"/>
    </source>
</evidence>
<dbReference type="PANTHER" id="PTHR43304:SF1">
    <property type="entry name" value="PAC DOMAIN-CONTAINING PROTEIN"/>
    <property type="match status" value="1"/>
</dbReference>
<evidence type="ECO:0000313" key="9">
    <source>
        <dbReference type="EMBL" id="NVD43289.1"/>
    </source>
</evidence>
<accession>A0A7Y6URP6</accession>
<dbReference type="GO" id="GO:0000155">
    <property type="term" value="F:phosphorelay sensor kinase activity"/>
    <property type="evidence" value="ECO:0007669"/>
    <property type="project" value="InterPro"/>
</dbReference>
<dbReference type="Proteomes" id="UP000520198">
    <property type="component" value="Unassembled WGS sequence"/>
</dbReference>
<dbReference type="InterPro" id="IPR005467">
    <property type="entry name" value="His_kinase_dom"/>
</dbReference>
<feature type="domain" description="Histidine kinase" evidence="6">
    <location>
        <begin position="785"/>
        <end position="997"/>
    </location>
</feature>
<feature type="domain" description="PAC" evidence="8">
    <location>
        <begin position="580"/>
        <end position="632"/>
    </location>
</feature>
<feature type="domain" description="PAC" evidence="8">
    <location>
        <begin position="447"/>
        <end position="499"/>
    </location>
</feature>
<evidence type="ECO:0000259" key="7">
    <source>
        <dbReference type="PROSITE" id="PS50112"/>
    </source>
</evidence>
<evidence type="ECO:0000256" key="1">
    <source>
        <dbReference type="ARBA" id="ARBA00000085"/>
    </source>
</evidence>
<sequence length="1001" mass="112231">MTKAFGSPDEIGQEAMQAVRIIESVVGNAWATNAAGEIACVSPGVLSRLALTLEEFGSQSDGGPLGWRRMIHPDDYERSIALWRSCLETGQHFSIEHRTLRASGAYGWSRTSAQPLRNGDDHVLGWYGAIIDIETSADAARFADMAEQAVQELPSSLSKIHPDDRTAAAHAAARAFWTGVPQVTRHRQRQPDGKYRWTETRAEPGYSVSVDIDELVTDREPRMVAASDTAGEPEPLRSARAVESIFGNGWAFDARGRWIYLHPFAQNSLGVTPEQLNVSVDEGYTAWKQLLHPDDYERTAAAWNRCLETGDDFNIEFRFRRASGSYVWARTAARAARDARGRIVGWFGIALDIDVYKKTVEALCGRELELSQLVDMVPVHIRRLGPNGEPTFFNKRLLDFFGWNDIEQLKTTAGSRLATAMHKLVHPEDSARLLDAVRHSVATGESYAMKYRLRRSDGVYRWVDGRAAPMIDQEGAILNWYAISIDIDDEMRAQNALRDRERELLQLVDIVPSLLWRLNPQGEPTFFNKRLMCFLGLDGASSDPPDKGRLADAFRGGVHPDDAFSLEEAMKRSVATGENFSKRFRLRRSDGVYRWVESSAEPLRDESGQIVQWYGLSHDIDDQLRVEEALRERERSLWQLVETLPAMIDCASPNGEPVYRSQQLREFLGYNLEDLDGTGKSRLDATLDAGVHPDDVAGVRERYAHSLATGEPYARKHRLRRFDGAYRWVETRAAAMRNLEGEIIQWNVICLDIDGEVQAEDELRLAQERLSRASHSASLAELSASIAHEVNQPLAAIVANSNACHRWLLAAPPNLERAKITAERIIRDAKSAAEVVSRIRALFKQRVEPQSDTDFVTVVAEAVHLIAEEAMRRRVRVVVDIEKSLPYVAVDQVHIQQVLVNLIRNGMDAMDAAVRDRVVRIRVRRVGDFVAAEVSDHGTGVEFPERIFEPFFTTKVNGMGMGLAICRSIIESHGGRLWAQNTETNGATFTFTLPIEVEAEA</sequence>
<dbReference type="Pfam" id="PF00512">
    <property type="entry name" value="HisKA"/>
    <property type="match status" value="1"/>
</dbReference>
<dbReference type="PRINTS" id="PR00344">
    <property type="entry name" value="BCTRLSENSOR"/>
</dbReference>
<dbReference type="Gene3D" id="3.30.450.20">
    <property type="entry name" value="PAS domain"/>
    <property type="match status" value="6"/>
</dbReference>
<dbReference type="PROSITE" id="PS50113">
    <property type="entry name" value="PAC"/>
    <property type="match status" value="4"/>
</dbReference>
<dbReference type="NCBIfam" id="TIGR00229">
    <property type="entry name" value="sensory_box"/>
    <property type="match status" value="4"/>
</dbReference>
<dbReference type="InterPro" id="IPR004358">
    <property type="entry name" value="Sig_transdc_His_kin-like_C"/>
</dbReference>
<dbReference type="PANTHER" id="PTHR43304">
    <property type="entry name" value="PHYTOCHROME-LIKE PROTEIN CPH1"/>
    <property type="match status" value="1"/>
</dbReference>
<comment type="catalytic activity">
    <reaction evidence="1">
        <text>ATP + protein L-histidine = ADP + protein N-phospho-L-histidine.</text>
        <dbReference type="EC" id="2.7.13.3"/>
    </reaction>
</comment>
<feature type="domain" description="PAS" evidence="7">
    <location>
        <begin position="234"/>
        <end position="310"/>
    </location>
</feature>
<protein>
    <recommendedName>
        <fullName evidence="2">histidine kinase</fullName>
        <ecNumber evidence="2">2.7.13.3</ecNumber>
    </recommendedName>
</protein>
<reference evidence="9 10" key="1">
    <citation type="submission" date="2020-06" db="EMBL/GenBank/DDBJ databases">
        <authorList>
            <person name="Grouzdev D.S."/>
        </authorList>
    </citation>
    <scope>NUCLEOTIDE SEQUENCE [LARGE SCALE GENOMIC DNA]</scope>
    <source>
        <strain evidence="9 10">HO-A22</strain>
    </source>
</reference>
<dbReference type="CDD" id="cd00130">
    <property type="entry name" value="PAS"/>
    <property type="match status" value="5"/>
</dbReference>
<dbReference type="PROSITE" id="PS50112">
    <property type="entry name" value="PAS"/>
    <property type="match status" value="3"/>
</dbReference>
<keyword evidence="5" id="KW-0418">Kinase</keyword>
<dbReference type="CDD" id="cd00082">
    <property type="entry name" value="HisKA"/>
    <property type="match status" value="1"/>
</dbReference>
<name>A0A7Y6URP6_9HYPH</name>
<evidence type="ECO:0000259" key="8">
    <source>
        <dbReference type="PROSITE" id="PS50113"/>
    </source>
</evidence>
<dbReference type="InterPro" id="IPR036890">
    <property type="entry name" value="HATPase_C_sf"/>
</dbReference>
<keyword evidence="10" id="KW-1185">Reference proteome</keyword>
<dbReference type="SUPFAM" id="SSF55785">
    <property type="entry name" value="PYP-like sensor domain (PAS domain)"/>
    <property type="match status" value="6"/>
</dbReference>
<dbReference type="SMART" id="SM00388">
    <property type="entry name" value="HisKA"/>
    <property type="match status" value="1"/>
</dbReference>
<dbReference type="InterPro" id="IPR000014">
    <property type="entry name" value="PAS"/>
</dbReference>
<evidence type="ECO:0000256" key="5">
    <source>
        <dbReference type="ARBA" id="ARBA00022777"/>
    </source>
</evidence>
<evidence type="ECO:0000256" key="4">
    <source>
        <dbReference type="ARBA" id="ARBA00022679"/>
    </source>
</evidence>
<dbReference type="Pfam" id="PF02518">
    <property type="entry name" value="HATPase_c"/>
    <property type="match status" value="1"/>
</dbReference>
<organism evidence="9 10">
    <name type="scientific">Ensifer oleiphilus</name>
    <dbReference type="NCBI Taxonomy" id="2742698"/>
    <lineage>
        <taxon>Bacteria</taxon>
        <taxon>Pseudomonadati</taxon>
        <taxon>Pseudomonadota</taxon>
        <taxon>Alphaproteobacteria</taxon>
        <taxon>Hyphomicrobiales</taxon>
        <taxon>Rhizobiaceae</taxon>
        <taxon>Sinorhizobium/Ensifer group</taxon>
        <taxon>Ensifer</taxon>
    </lineage>
</organism>
<dbReference type="SMART" id="SM00091">
    <property type="entry name" value="PAS"/>
    <property type="match status" value="5"/>
</dbReference>